<name>A0AAD6N6J8_PENCN</name>
<feature type="compositionally biased region" description="Polar residues" evidence="1">
    <location>
        <begin position="335"/>
        <end position="379"/>
    </location>
</feature>
<dbReference type="Proteomes" id="UP001219568">
    <property type="component" value="Unassembled WGS sequence"/>
</dbReference>
<feature type="compositionally biased region" description="Polar residues" evidence="1">
    <location>
        <begin position="270"/>
        <end position="287"/>
    </location>
</feature>
<organism evidence="3 4">
    <name type="scientific">Penicillium canescens</name>
    <dbReference type="NCBI Taxonomy" id="5083"/>
    <lineage>
        <taxon>Eukaryota</taxon>
        <taxon>Fungi</taxon>
        <taxon>Dikarya</taxon>
        <taxon>Ascomycota</taxon>
        <taxon>Pezizomycotina</taxon>
        <taxon>Eurotiomycetes</taxon>
        <taxon>Eurotiomycetidae</taxon>
        <taxon>Eurotiales</taxon>
        <taxon>Aspergillaceae</taxon>
        <taxon>Penicillium</taxon>
    </lineage>
</organism>
<dbReference type="Pfam" id="PF05183">
    <property type="entry name" value="RdRP"/>
    <property type="match status" value="1"/>
</dbReference>
<feature type="compositionally biased region" description="Polar residues" evidence="1">
    <location>
        <begin position="110"/>
        <end position="119"/>
    </location>
</feature>
<protein>
    <recommendedName>
        <fullName evidence="2">RDRP core domain-containing protein</fullName>
    </recommendedName>
</protein>
<feature type="region of interest" description="Disordered" evidence="1">
    <location>
        <begin position="302"/>
        <end position="485"/>
    </location>
</feature>
<dbReference type="GO" id="GO:0003968">
    <property type="term" value="F:RNA-directed RNA polymerase activity"/>
    <property type="evidence" value="ECO:0007669"/>
    <property type="project" value="UniProtKB-KW"/>
</dbReference>
<accession>A0AAD6N6J8</accession>
<dbReference type="EMBL" id="JAQJZL010000010">
    <property type="protein sequence ID" value="KAJ6034642.1"/>
    <property type="molecule type" value="Genomic_DNA"/>
</dbReference>
<gene>
    <name evidence="3" type="ORF">N7460_008817</name>
</gene>
<feature type="compositionally biased region" description="Basic and acidic residues" evidence="1">
    <location>
        <begin position="441"/>
        <end position="463"/>
    </location>
</feature>
<dbReference type="PANTHER" id="PTHR23079">
    <property type="entry name" value="RNA-DEPENDENT RNA POLYMERASE"/>
    <property type="match status" value="1"/>
</dbReference>
<reference evidence="3" key="1">
    <citation type="journal article" date="2023" name="IMA Fungus">
        <title>Comparative genomic study of the Penicillium genus elucidates a diverse pangenome and 15 lateral gene transfer events.</title>
        <authorList>
            <person name="Petersen C."/>
            <person name="Sorensen T."/>
            <person name="Nielsen M.R."/>
            <person name="Sondergaard T.E."/>
            <person name="Sorensen J.L."/>
            <person name="Fitzpatrick D.A."/>
            <person name="Frisvad J.C."/>
            <person name="Nielsen K.L."/>
        </authorList>
    </citation>
    <scope>NUCLEOTIDE SEQUENCE</scope>
    <source>
        <strain evidence="3">IBT 15450</strain>
    </source>
</reference>
<reference evidence="3" key="2">
    <citation type="submission" date="2023-01" db="EMBL/GenBank/DDBJ databases">
        <authorList>
            <person name="Petersen C."/>
        </authorList>
    </citation>
    <scope>NUCLEOTIDE SEQUENCE</scope>
    <source>
        <strain evidence="3">IBT 15450</strain>
    </source>
</reference>
<dbReference type="GO" id="GO:0030422">
    <property type="term" value="P:siRNA processing"/>
    <property type="evidence" value="ECO:0007669"/>
    <property type="project" value="TreeGrafter"/>
</dbReference>
<dbReference type="InterPro" id="IPR007855">
    <property type="entry name" value="RDRP"/>
</dbReference>
<sequence>MNHNHNHTQPRTAPTTPQRQKQSFADYIKALNKEFALEIPVPGIESPSAREGNTTPPWQIYKRLRPLFYKGCANGLLVDLREWVAGQASPAPASAGGGIGYGYVQRRGQDNPSPRNNARMSVEPPDVPRLSLSFSESAKGDRMRYLLKLIEDEEYMVVNGRVADTSMSTFSVDYDHDLGDDDLEDPDELFHTAPNSPIKALPFVPVRQSPLGKNGDGAFRSPSKGSASFQSPVRRAISFTSPARGQNPVNLVSPVKSQGVFNRLRGRSPLGNQGSFQSPAKRSASLTSPIKSQFGLQSLARDNAAVQSPSMNQESFLSPAKSPTRFTSPPKHKGSVQSPAQMMASQPAGDSNIVQSPASKSVNFSSPSKPQGNVKSPTRTKGAPQFPTESPTKTPTETSTKNPKPTNSLSQSPMRQMDLLSFGFSTNKPVSDEPPAQDGTPEFKKPILLERLTARSDKSKRDNTVQSGNTSFSTTGSSVFDSRDTSMDESFDTVMTEITELMDTQSTYADSVVGYMVSDEMTKSMDAAVTSIMVNHDPAETKYLLEKELIDELLSDGPFTVEHSLPGTIPLRFRYELERVGRAWGVPLNKMLVGNRLPFNSQDGFWSWLSGHSQRGGRPLPEKSSGRAWDAAVGDFKTNKHSEAIVLSGDMEWCEESEPGIFKLTLNPLKPERTCRFHRRFGSDRFLSLTIPAPTRPPSHQRQTSYPSVLRESIASWLTRNDHHCLGRTWKAFYVEEVKTKRKAKSEPRFRVEFFAVDGEDFDRGCQLPPEVAPPRQQSDQHTLMGVDALLEWHMPKATYDSQTNCKLFQRLSLGLSKTFVTVTLKTTQVLRLRDYPNSTVMNDGCALMSRTLANQICNQLGITSSTPSCFQGRIAGAKGLWMVDRHQSSIASMNGDDIWIQISDSQLKIHPHPEDWMGLVDDEKLTFEVVNWAKPLHPVDLNIQLLSILEYGGRVKEYIAKLTRDGVQALYHDFFQVLQSNSPVLCRALLQKLQPSGDNIISKSRRLEQWMMNDAETIIRFSEAGFEPQTFYPLRVKIRKYLTWLLERQLEELKIHVPLSTYAYCIADPYGVLNEGEVHFGFSNNWRDPQGQFEDNLLEGVDVLVGRLPAHYPSDIQRCRAVWKPELRHFKDVIVFPTRGDIPLAHMLSGGDYDGDTPWICWDPMIVQNFHNSPLPSQEFPAEHYGLSKESVQMAELVSTEDFLESAFIFNLTMSNLGRCTVEHEKLAYDESIDSRKAKELACLLSHLVDGRKGGVHLSEQAWQEYRKTISPKQRALPAYRNPERKPKVSNIIDYLKFEVADRELRMVLSKLNDAFPESEIHDNRDEDLMRPWKTAVELAENSPRHPVDLRKTISGIQLSIDKLYKQWIQGHSASSAEKFSAISRQAAESASALAPPRICTHPLIHTWQNSRTEWSQLLASYAYGRYPRSGFVLHAFGETLCQIKASVSASRLITNEVLACYRVNQKMVSHLKVNDLPDNNDSDGDEYEGGEAIETLISVDKGPFAYYDDWDDGMSVE</sequence>
<evidence type="ECO:0000259" key="2">
    <source>
        <dbReference type="Pfam" id="PF05183"/>
    </source>
</evidence>
<dbReference type="GO" id="GO:0031380">
    <property type="term" value="C:nuclear RNA-directed RNA polymerase complex"/>
    <property type="evidence" value="ECO:0007669"/>
    <property type="project" value="TreeGrafter"/>
</dbReference>
<feature type="region of interest" description="Disordered" evidence="1">
    <location>
        <begin position="201"/>
        <end position="232"/>
    </location>
</feature>
<evidence type="ECO:0000256" key="1">
    <source>
        <dbReference type="SAM" id="MobiDB-lite"/>
    </source>
</evidence>
<comment type="caution">
    <text evidence="3">The sequence shown here is derived from an EMBL/GenBank/DDBJ whole genome shotgun (WGS) entry which is preliminary data.</text>
</comment>
<feature type="compositionally biased region" description="Low complexity" evidence="1">
    <location>
        <begin position="9"/>
        <end position="22"/>
    </location>
</feature>
<proteinExistence type="predicted"/>
<evidence type="ECO:0000313" key="3">
    <source>
        <dbReference type="EMBL" id="KAJ6034642.1"/>
    </source>
</evidence>
<evidence type="ECO:0000313" key="4">
    <source>
        <dbReference type="Proteomes" id="UP001219568"/>
    </source>
</evidence>
<feature type="region of interest" description="Disordered" evidence="1">
    <location>
        <begin position="102"/>
        <end position="126"/>
    </location>
</feature>
<feature type="compositionally biased region" description="Low complexity" evidence="1">
    <location>
        <begin position="467"/>
        <end position="480"/>
    </location>
</feature>
<dbReference type="InterPro" id="IPR057596">
    <property type="entry name" value="RDRP_core"/>
</dbReference>
<feature type="region of interest" description="Disordered" evidence="1">
    <location>
        <begin position="1"/>
        <end position="22"/>
    </location>
</feature>
<feature type="compositionally biased region" description="Polar residues" evidence="1">
    <location>
        <begin position="305"/>
        <end position="316"/>
    </location>
</feature>
<feature type="region of interest" description="Disordered" evidence="1">
    <location>
        <begin position="263"/>
        <end position="287"/>
    </location>
</feature>
<feature type="compositionally biased region" description="Low complexity" evidence="1">
    <location>
        <begin position="387"/>
        <end position="407"/>
    </location>
</feature>
<dbReference type="PANTHER" id="PTHR23079:SF14">
    <property type="entry name" value="RNA-DEPENDENT RNA POLYMERASE"/>
    <property type="match status" value="1"/>
</dbReference>
<dbReference type="GO" id="GO:0003723">
    <property type="term" value="F:RNA binding"/>
    <property type="evidence" value="ECO:0007669"/>
    <property type="project" value="UniProtKB-KW"/>
</dbReference>
<feature type="domain" description="RDRP core" evidence="2">
    <location>
        <begin position="663"/>
        <end position="1301"/>
    </location>
</feature>
<dbReference type="Gene3D" id="1.10.8.790">
    <property type="entry name" value="RNA-dependent RNA polymerase, slab domain, helical subdomain-like"/>
    <property type="match status" value="1"/>
</dbReference>
<keyword evidence="4" id="KW-1185">Reference proteome</keyword>